<dbReference type="AlphaFoldDB" id="A0AAD9FQG8"/>
<dbReference type="GO" id="GO:0006893">
    <property type="term" value="P:Golgi to plasma membrane transport"/>
    <property type="evidence" value="ECO:0007669"/>
    <property type="project" value="UniProtKB-UniRule"/>
</dbReference>
<dbReference type="Proteomes" id="UP001182556">
    <property type="component" value="Unassembled WGS sequence"/>
</dbReference>
<keyword evidence="7" id="KW-1185">Reference proteome</keyword>
<comment type="subunit">
    <text evidence="4">Component of the exocyst complex.</text>
</comment>
<keyword evidence="3 4" id="KW-0268">Exocytosis</keyword>
<gene>
    <name evidence="6" type="ORF">DB88DRAFT_493317</name>
</gene>
<comment type="function">
    <text evidence="4">Component of the exocyst complex involved in the docking of exocytic vesicles with fusion sites on the plasma membrane.</text>
</comment>
<dbReference type="GO" id="GO:0006887">
    <property type="term" value="P:exocytosis"/>
    <property type="evidence" value="ECO:0007669"/>
    <property type="project" value="UniProtKB-KW"/>
</dbReference>
<evidence type="ECO:0000256" key="2">
    <source>
        <dbReference type="ARBA" id="ARBA00022448"/>
    </source>
</evidence>
<evidence type="ECO:0000256" key="1">
    <source>
        <dbReference type="ARBA" id="ARBA00010578"/>
    </source>
</evidence>
<dbReference type="EMBL" id="JAODAN010000007">
    <property type="protein sequence ID" value="KAK1922962.1"/>
    <property type="molecule type" value="Genomic_DNA"/>
</dbReference>
<comment type="similarity">
    <text evidence="1 4">Belongs to the SEC5 family.</text>
</comment>
<proteinExistence type="inferred from homology"/>
<dbReference type="GO" id="GO:0000145">
    <property type="term" value="C:exocyst"/>
    <property type="evidence" value="ECO:0007669"/>
    <property type="project" value="UniProtKB-UniRule"/>
</dbReference>
<evidence type="ECO:0000256" key="4">
    <source>
        <dbReference type="RuleBase" id="RU365069"/>
    </source>
</evidence>
<organism evidence="6 7">
    <name type="scientific">Papiliotrema laurentii</name>
    <name type="common">Cryptococcus laurentii</name>
    <dbReference type="NCBI Taxonomy" id="5418"/>
    <lineage>
        <taxon>Eukaryota</taxon>
        <taxon>Fungi</taxon>
        <taxon>Dikarya</taxon>
        <taxon>Basidiomycota</taxon>
        <taxon>Agaricomycotina</taxon>
        <taxon>Tremellomycetes</taxon>
        <taxon>Tremellales</taxon>
        <taxon>Rhynchogastremaceae</taxon>
        <taxon>Papiliotrema</taxon>
    </lineage>
</organism>
<evidence type="ECO:0000313" key="6">
    <source>
        <dbReference type="EMBL" id="KAK1922962.1"/>
    </source>
</evidence>
<evidence type="ECO:0000259" key="5">
    <source>
        <dbReference type="Pfam" id="PF15469"/>
    </source>
</evidence>
<reference evidence="6" key="1">
    <citation type="submission" date="2023-02" db="EMBL/GenBank/DDBJ databases">
        <title>Identification and recombinant expression of a fungal hydrolase from Papiliotrema laurentii that hydrolyzes apple cutin and clears colloidal polyester polyurethane.</title>
        <authorList>
            <consortium name="DOE Joint Genome Institute"/>
            <person name="Roman V.A."/>
            <person name="Bojanowski C."/>
            <person name="Crable B.R."/>
            <person name="Wagner D.N."/>
            <person name="Hung C.S."/>
            <person name="Nadeau L.J."/>
            <person name="Schratz L."/>
            <person name="Haridas S."/>
            <person name="Pangilinan J."/>
            <person name="Lipzen A."/>
            <person name="Na H."/>
            <person name="Yan M."/>
            <person name="Ng V."/>
            <person name="Grigoriev I.V."/>
            <person name="Spatafora J.W."/>
            <person name="Barlow D."/>
            <person name="Biffinger J."/>
            <person name="Kelley-Loughnane N."/>
            <person name="Varaljay V.A."/>
            <person name="Crookes-Goodson W.J."/>
        </authorList>
    </citation>
    <scope>NUCLEOTIDE SEQUENCE</scope>
    <source>
        <strain evidence="6">5307AH</strain>
    </source>
</reference>
<sequence>MARREIDEAALLKQYGISTLDPQVWEAVDHEKEGPLAGTLTGEDGGASEEIDPLGLRNRLTPATQFDLKTRTQTSLSSKAFDPKVFLSAQHPDASYQDFRQGIVNLERAIEDRSEAVRILVEENFDRFVAVKASSDVVYKDMQMGFLAEDTDHGTRELREIIKVAAHRSDQVFLPVLENAVKAQKLRSTLGVFEKSKFLFNLPGQLQESINAGKYDQALRDYKKGTFLNTAKSGQLIPGLPANNAQQREQQKRIFDKVWSSVERIMEDLRGKLDVYLKDPHRPVEEQEKTIEILIELDGTDEPAWTYLEYQHAHITESIRSIYAKAQEQCQTALRDCAEAAGSSTSDVDTLRKQLQQGQYVVDASKPSEVDAAWMAIQTMIRQLSESLTKALPGFWRVAKACMDGKYRKRDSGGAAVASRRPSSTPRAMVLEITRMYTTTLSQFFTLSDLAIAESTPRKEGEELPIPPFTPEGTTVICACHYAEKIIEEVDDFAADVMSVDIGSEAIASLRGMLDSLRWRLEEVIASTWARDAKLLHKLEDWHQANAKGPSKYLGLIDRFQMRILSSAKKVASRSGEKESIPSSFKRRIRENWVDTMCFLFDGILNSTSLSVESGGPRRMSRYSSNRILTVRDLDTRLLFTLSKFHQLRTTVLPSLLKQTAKTLDTDMSKDEELLMEVVDNMDQIVLNDYLKRRSGALTEVIEGGILRGGIDWLNTTKPTEVRPYMHRALLLLVETHAKVGDVAPALIGRILEGLITNITQVALSCFQQIPKYGTGGMLTATLEIEFFHQSVNAYITPQADAILSQIYDTISAAYRRQKSTDDFHRELDSLRKLLSDSRKATGMETLCFKLSKEQRAAAGTTSSGNAPGSSR</sequence>
<dbReference type="InterPro" id="IPR029175">
    <property type="entry name" value="EXOC2/Sec5"/>
</dbReference>
<protein>
    <recommendedName>
        <fullName evidence="4">Exocyst complex component SEC5</fullName>
    </recommendedName>
</protein>
<feature type="domain" description="Exocyst complex component EXOC2/Sec5 N-terminal" evidence="5">
    <location>
        <begin position="52"/>
        <end position="849"/>
    </location>
</feature>
<dbReference type="Pfam" id="PF15469">
    <property type="entry name" value="Sec5"/>
    <property type="match status" value="1"/>
</dbReference>
<dbReference type="InterPro" id="IPR039481">
    <property type="entry name" value="EXOC2/Sec5_N_dom"/>
</dbReference>
<dbReference type="PANTHER" id="PTHR13043">
    <property type="entry name" value="EXOCYST COMPLEX COMPONENT SEC5"/>
    <property type="match status" value="1"/>
</dbReference>
<keyword evidence="2 4" id="KW-0813">Transport</keyword>
<accession>A0AAD9FQG8</accession>
<dbReference type="GO" id="GO:0015031">
    <property type="term" value="P:protein transport"/>
    <property type="evidence" value="ECO:0007669"/>
    <property type="project" value="UniProtKB-KW"/>
</dbReference>
<name>A0AAD9FQG8_PAPLA</name>
<comment type="caution">
    <text evidence="6">The sequence shown here is derived from an EMBL/GenBank/DDBJ whole genome shotgun (WGS) entry which is preliminary data.</text>
</comment>
<evidence type="ECO:0000256" key="3">
    <source>
        <dbReference type="ARBA" id="ARBA00022483"/>
    </source>
</evidence>
<evidence type="ECO:0000313" key="7">
    <source>
        <dbReference type="Proteomes" id="UP001182556"/>
    </source>
</evidence>
<dbReference type="PANTHER" id="PTHR13043:SF1">
    <property type="entry name" value="EXOCYST COMPLEX COMPONENT 2"/>
    <property type="match status" value="1"/>
</dbReference>
<keyword evidence="4" id="KW-0653">Protein transport</keyword>